<dbReference type="GO" id="GO:0003824">
    <property type="term" value="F:catalytic activity"/>
    <property type="evidence" value="ECO:0007669"/>
    <property type="project" value="InterPro"/>
</dbReference>
<evidence type="ECO:0008006" key="3">
    <source>
        <dbReference type="Google" id="ProtNLM"/>
    </source>
</evidence>
<dbReference type="InterPro" id="IPR044855">
    <property type="entry name" value="CoA-Trfase_III_dom3_sf"/>
</dbReference>
<dbReference type="HOGENOM" id="CLU_033975_3_0_7"/>
<dbReference type="Pfam" id="PF02515">
    <property type="entry name" value="CoA_transf_3"/>
    <property type="match status" value="1"/>
</dbReference>
<dbReference type="AlphaFoldDB" id="W4L911"/>
<proteinExistence type="predicted"/>
<reference evidence="1 2" key="1">
    <citation type="journal article" date="2014" name="Nature">
        <title>An environmental bacterial taxon with a large and distinct metabolic repertoire.</title>
        <authorList>
            <person name="Wilson M.C."/>
            <person name="Mori T."/>
            <person name="Ruckert C."/>
            <person name="Uria A.R."/>
            <person name="Helf M.J."/>
            <person name="Takada K."/>
            <person name="Gernert C."/>
            <person name="Steffens U.A."/>
            <person name="Heycke N."/>
            <person name="Schmitt S."/>
            <person name="Rinke C."/>
            <person name="Helfrich E.J."/>
            <person name="Brachmann A.O."/>
            <person name="Gurgui C."/>
            <person name="Wakimoto T."/>
            <person name="Kracht M."/>
            <person name="Crusemann M."/>
            <person name="Hentschel U."/>
            <person name="Abe I."/>
            <person name="Matsunaga S."/>
            <person name="Kalinowski J."/>
            <person name="Takeyama H."/>
            <person name="Piel J."/>
        </authorList>
    </citation>
    <scope>NUCLEOTIDE SEQUENCE [LARGE SCALE GENOMIC DNA]</scope>
    <source>
        <strain evidence="2">TSY1</strain>
    </source>
</reference>
<dbReference type="Proteomes" id="UP000019141">
    <property type="component" value="Unassembled WGS sequence"/>
</dbReference>
<name>W4L911_ENTF1</name>
<dbReference type="Gene3D" id="3.30.1540.10">
    <property type="entry name" value="formyl-coa transferase, domain 3"/>
    <property type="match status" value="1"/>
</dbReference>
<protein>
    <recommendedName>
        <fullName evidence="3">CoA transferase</fullName>
    </recommendedName>
</protein>
<dbReference type="EMBL" id="AZHW01001076">
    <property type="protein sequence ID" value="ETW94369.1"/>
    <property type="molecule type" value="Genomic_DNA"/>
</dbReference>
<comment type="caution">
    <text evidence="1">The sequence shown here is derived from an EMBL/GenBank/DDBJ whole genome shotgun (WGS) entry which is preliminary data.</text>
</comment>
<keyword evidence="2" id="KW-1185">Reference proteome</keyword>
<dbReference type="InterPro" id="IPR003673">
    <property type="entry name" value="CoA-Trfase_fam_III"/>
</dbReference>
<dbReference type="PANTHER" id="PTHR48228">
    <property type="entry name" value="SUCCINYL-COA--D-CITRAMALATE COA-TRANSFERASE"/>
    <property type="match status" value="1"/>
</dbReference>
<evidence type="ECO:0000313" key="1">
    <source>
        <dbReference type="EMBL" id="ETW94369.1"/>
    </source>
</evidence>
<dbReference type="Gene3D" id="3.40.50.10540">
    <property type="entry name" value="Crotonobetainyl-coa:carnitine coa-transferase, domain 1"/>
    <property type="match status" value="1"/>
</dbReference>
<gene>
    <name evidence="1" type="ORF">ETSY1_35200</name>
</gene>
<dbReference type="InterPro" id="IPR050509">
    <property type="entry name" value="CoA-transferase_III"/>
</dbReference>
<sequence>MLNLIGQADQPPAIPLNLVADYAGASMHGVIGILLALMARQHTGRGQYVDIAYLDTTVFLLAATPLLRDYFFNGSTCERGEGALGGSYPYYTTYETADRQLLSVGCTEPWLWANFCKAIGREDLKRFALQPAHHASVADRDAIQAKAEVQEILRQKTRDDWFEYFKDKNVWGGPVYTVEEMFEDPQVQARKMAVEVEDPRYGKVRQAGIAIKLSETPGQLRRLGPSVGEHTDEVLQSLGYDAVRCQELRQAGTVA</sequence>
<evidence type="ECO:0000313" key="2">
    <source>
        <dbReference type="Proteomes" id="UP000019141"/>
    </source>
</evidence>
<dbReference type="SUPFAM" id="SSF89796">
    <property type="entry name" value="CoA-transferase family III (CaiB/BaiF)"/>
    <property type="match status" value="1"/>
</dbReference>
<dbReference type="PANTHER" id="PTHR48228:SF5">
    <property type="entry name" value="ALPHA-METHYLACYL-COA RACEMASE"/>
    <property type="match status" value="1"/>
</dbReference>
<dbReference type="InterPro" id="IPR023606">
    <property type="entry name" value="CoA-Trfase_III_dom_1_sf"/>
</dbReference>
<accession>W4L911</accession>
<organism evidence="1 2">
    <name type="scientific">Entotheonella factor</name>
    <dbReference type="NCBI Taxonomy" id="1429438"/>
    <lineage>
        <taxon>Bacteria</taxon>
        <taxon>Pseudomonadati</taxon>
        <taxon>Nitrospinota/Tectimicrobiota group</taxon>
        <taxon>Candidatus Tectimicrobiota</taxon>
        <taxon>Candidatus Entotheonellia</taxon>
        <taxon>Candidatus Entotheonellales</taxon>
        <taxon>Candidatus Entotheonellaceae</taxon>
        <taxon>Candidatus Entotheonella</taxon>
    </lineage>
</organism>